<accession>A0ABT3RXK8</accession>
<comment type="caution">
    <text evidence="7">Lacks conserved residue(s) required for the propagation of feature annotation.</text>
</comment>
<evidence type="ECO:0000256" key="1">
    <source>
        <dbReference type="ARBA" id="ARBA00000142"/>
    </source>
</evidence>
<dbReference type="Gene3D" id="3.40.50.150">
    <property type="entry name" value="Vaccinia Virus protein VP39"/>
    <property type="match status" value="1"/>
</dbReference>
<dbReference type="PROSITE" id="PS51625">
    <property type="entry name" value="SAM_MT_TRMB"/>
    <property type="match status" value="1"/>
</dbReference>
<dbReference type="NCBIfam" id="NF001080">
    <property type="entry name" value="PRK00121.2-2"/>
    <property type="match status" value="1"/>
</dbReference>
<dbReference type="InterPro" id="IPR003358">
    <property type="entry name" value="tRNA_(Gua-N-7)_MeTrfase_Trmb"/>
</dbReference>
<comment type="pathway">
    <text evidence="7">tRNA modification; N(7)-methylguanine-tRNA biosynthesis.</text>
</comment>
<dbReference type="PANTHER" id="PTHR23417">
    <property type="entry name" value="3-DEOXY-D-MANNO-OCTULOSONIC-ACID TRANSFERASE/TRNA GUANINE-N 7 - -METHYLTRANSFERASE"/>
    <property type="match status" value="1"/>
</dbReference>
<feature type="binding site" evidence="7">
    <location>
        <position position="157"/>
    </location>
    <ligand>
        <name>substrate</name>
    </ligand>
</feature>
<evidence type="ECO:0000256" key="6">
    <source>
        <dbReference type="ARBA" id="ARBA00022694"/>
    </source>
</evidence>
<comment type="catalytic activity">
    <reaction evidence="1 7">
        <text>guanosine(46) in tRNA + S-adenosyl-L-methionine = N(7)-methylguanosine(46) in tRNA + S-adenosyl-L-homocysteine</text>
        <dbReference type="Rhea" id="RHEA:42708"/>
        <dbReference type="Rhea" id="RHEA-COMP:10188"/>
        <dbReference type="Rhea" id="RHEA-COMP:10189"/>
        <dbReference type="ChEBI" id="CHEBI:57856"/>
        <dbReference type="ChEBI" id="CHEBI:59789"/>
        <dbReference type="ChEBI" id="CHEBI:74269"/>
        <dbReference type="ChEBI" id="CHEBI:74480"/>
        <dbReference type="EC" id="2.1.1.33"/>
    </reaction>
</comment>
<dbReference type="NCBIfam" id="TIGR00091">
    <property type="entry name" value="tRNA (guanosine(46)-N7)-methyltransferase TrmB"/>
    <property type="match status" value="1"/>
</dbReference>
<proteinExistence type="inferred from homology"/>
<dbReference type="Pfam" id="PF02390">
    <property type="entry name" value="Methyltransf_4"/>
    <property type="match status" value="1"/>
</dbReference>
<feature type="binding site" evidence="7">
    <location>
        <position position="47"/>
    </location>
    <ligand>
        <name>S-adenosyl-L-methionine</name>
        <dbReference type="ChEBI" id="CHEBI:59789"/>
    </ligand>
</feature>
<evidence type="ECO:0000313" key="8">
    <source>
        <dbReference type="EMBL" id="MCX2746098.1"/>
    </source>
</evidence>
<comment type="caution">
    <text evidence="8">The sequence shown here is derived from an EMBL/GenBank/DDBJ whole genome shotgun (WGS) entry which is preliminary data.</text>
</comment>
<dbReference type="HAMAP" id="MF_01057">
    <property type="entry name" value="tRNA_methyltr_TrmB"/>
    <property type="match status" value="1"/>
</dbReference>
<dbReference type="GO" id="GO:0008176">
    <property type="term" value="F:tRNA (guanine(46)-N7)-methyltransferase activity"/>
    <property type="evidence" value="ECO:0007669"/>
    <property type="project" value="UniProtKB-EC"/>
</dbReference>
<evidence type="ECO:0000256" key="3">
    <source>
        <dbReference type="ARBA" id="ARBA00022603"/>
    </source>
</evidence>
<gene>
    <name evidence="7 8" type="primary">trmB</name>
    <name evidence="8" type="ORF">OO013_19625</name>
</gene>
<keyword evidence="5 7" id="KW-0949">S-adenosyl-L-methionine</keyword>
<dbReference type="InterPro" id="IPR055361">
    <property type="entry name" value="tRNA_methyltr_TrmB_bact"/>
</dbReference>
<comment type="similarity">
    <text evidence="7">Belongs to the class I-like SAM-binding methyltransferase superfamily. TrmB family.</text>
</comment>
<evidence type="ECO:0000256" key="2">
    <source>
        <dbReference type="ARBA" id="ARBA00003015"/>
    </source>
</evidence>
<dbReference type="PANTHER" id="PTHR23417:SF14">
    <property type="entry name" value="PENTACOTRIPEPTIDE-REPEAT REGION OF PRORP DOMAIN-CONTAINING PROTEIN"/>
    <property type="match status" value="1"/>
</dbReference>
<dbReference type="RefSeq" id="WP_266058842.1">
    <property type="nucleotide sequence ID" value="NZ_JAPFQN010000014.1"/>
</dbReference>
<organism evidence="8 9">
    <name type="scientific">Mangrovivirga halotolerans</name>
    <dbReference type="NCBI Taxonomy" id="2993936"/>
    <lineage>
        <taxon>Bacteria</taxon>
        <taxon>Pseudomonadati</taxon>
        <taxon>Bacteroidota</taxon>
        <taxon>Cytophagia</taxon>
        <taxon>Cytophagales</taxon>
        <taxon>Mangrovivirgaceae</taxon>
        <taxon>Mangrovivirga</taxon>
    </lineage>
</organism>
<feature type="binding site" evidence="7">
    <location>
        <begin position="198"/>
        <end position="201"/>
    </location>
    <ligand>
        <name>substrate</name>
    </ligand>
</feature>
<keyword evidence="9" id="KW-1185">Reference proteome</keyword>
<sequence length="220" mass="26661">MMRNKQKRFAENRERANIFEPEKPGYEEIKGNWHGKYFENENHITLELACGKGEYTTGLARHYPERNFIGVDIKGDRIWYGSKEAEEEDLNNVAFLRTQIQLLEKFFVDGEVHDIWITFPDPRPKKRDIKRRLTSPRFLDMYKKVMQKEGWVFFKTDNPGLFDYTLEVLSERNDIKNLSYTRDLYHSEFMDEHHGIKTRFEKMFYEKGFSIKYLKFQWDQ</sequence>
<dbReference type="EMBL" id="JAPFQN010000014">
    <property type="protein sequence ID" value="MCX2746098.1"/>
    <property type="molecule type" value="Genomic_DNA"/>
</dbReference>
<dbReference type="Proteomes" id="UP001209885">
    <property type="component" value="Unassembled WGS sequence"/>
</dbReference>
<evidence type="ECO:0000313" key="9">
    <source>
        <dbReference type="Proteomes" id="UP001209885"/>
    </source>
</evidence>
<keyword evidence="6 7" id="KW-0819">tRNA processing</keyword>
<protein>
    <recommendedName>
        <fullName evidence="7">tRNA (guanine-N(7)-)-methyltransferase</fullName>
        <ecNumber evidence="7">2.1.1.33</ecNumber>
    </recommendedName>
    <alternativeName>
        <fullName evidence="7">tRNA (guanine(46)-N(7))-methyltransferase</fullName>
    </alternativeName>
    <alternativeName>
        <fullName evidence="7">tRNA(m7G46)-methyltransferase</fullName>
    </alternativeName>
</protein>
<evidence type="ECO:0000256" key="5">
    <source>
        <dbReference type="ARBA" id="ARBA00022691"/>
    </source>
</evidence>
<dbReference type="InterPro" id="IPR029063">
    <property type="entry name" value="SAM-dependent_MTases_sf"/>
</dbReference>
<feature type="binding site" evidence="7">
    <location>
        <position position="121"/>
    </location>
    <ligand>
        <name>S-adenosyl-L-methionine</name>
        <dbReference type="ChEBI" id="CHEBI:59789"/>
    </ligand>
</feature>
<dbReference type="EC" id="2.1.1.33" evidence="7"/>
<keyword evidence="3 7" id="KW-0489">Methyltransferase</keyword>
<evidence type="ECO:0000256" key="4">
    <source>
        <dbReference type="ARBA" id="ARBA00022679"/>
    </source>
</evidence>
<comment type="function">
    <text evidence="2 7">Catalyzes the formation of N(7)-methylguanine at position 46 (m7G46) in tRNA.</text>
</comment>
<name>A0ABT3RXK8_9BACT</name>
<reference evidence="8 9" key="1">
    <citation type="submission" date="2022-11" db="EMBL/GenBank/DDBJ databases">
        <title>The characterization of three novel Bacteroidetes species and genomic analysis of their roles in tidal elemental geochemical cycles.</title>
        <authorList>
            <person name="Ma K."/>
        </authorList>
    </citation>
    <scope>NUCLEOTIDE SEQUENCE [LARGE SCALE GENOMIC DNA]</scope>
    <source>
        <strain evidence="8 9">M17</strain>
    </source>
</reference>
<feature type="binding site" evidence="7">
    <location>
        <position position="72"/>
    </location>
    <ligand>
        <name>S-adenosyl-L-methionine</name>
        <dbReference type="ChEBI" id="CHEBI:59789"/>
    </ligand>
</feature>
<dbReference type="SUPFAM" id="SSF53335">
    <property type="entry name" value="S-adenosyl-L-methionine-dependent methyltransferases"/>
    <property type="match status" value="1"/>
</dbReference>
<feature type="binding site" evidence="7">
    <location>
        <position position="125"/>
    </location>
    <ligand>
        <name>substrate</name>
    </ligand>
</feature>
<evidence type="ECO:0000256" key="7">
    <source>
        <dbReference type="HAMAP-Rule" id="MF_01057"/>
    </source>
</evidence>
<keyword evidence="4 7" id="KW-0808">Transferase</keyword>